<dbReference type="EMBL" id="PTJC01000005">
    <property type="protein sequence ID" value="PPK88717.1"/>
    <property type="molecule type" value="Genomic_DNA"/>
</dbReference>
<evidence type="ECO:0000256" key="1">
    <source>
        <dbReference type="ARBA" id="ARBA00005422"/>
    </source>
</evidence>
<evidence type="ECO:0000313" key="6">
    <source>
        <dbReference type="EMBL" id="PPK88717.1"/>
    </source>
</evidence>
<dbReference type="Proteomes" id="UP000237662">
    <property type="component" value="Unassembled WGS sequence"/>
</dbReference>
<dbReference type="InterPro" id="IPR001950">
    <property type="entry name" value="SUI1"/>
</dbReference>
<dbReference type="Pfam" id="PF01253">
    <property type="entry name" value="SUI1"/>
    <property type="match status" value="1"/>
</dbReference>
<feature type="domain" description="SUI1" evidence="5">
    <location>
        <begin position="54"/>
        <end position="120"/>
    </location>
</feature>
<dbReference type="GO" id="GO:0001731">
    <property type="term" value="P:formation of translation preinitiation complex"/>
    <property type="evidence" value="ECO:0007669"/>
    <property type="project" value="TreeGrafter"/>
</dbReference>
<dbReference type="GO" id="GO:0003743">
    <property type="term" value="F:translation initiation factor activity"/>
    <property type="evidence" value="ECO:0007669"/>
    <property type="project" value="UniProtKB-KW"/>
</dbReference>
<accession>A0A2S6IB26</accession>
<comment type="similarity">
    <text evidence="1">Belongs to the SUI1 family.</text>
</comment>
<dbReference type="InterPro" id="IPR036877">
    <property type="entry name" value="SUI1_dom_sf"/>
</dbReference>
<dbReference type="InterPro" id="IPR005872">
    <property type="entry name" value="SUI1_arc_bac"/>
</dbReference>
<feature type="compositionally biased region" description="Low complexity" evidence="4">
    <location>
        <begin position="28"/>
        <end position="47"/>
    </location>
</feature>
<dbReference type="PROSITE" id="PS50296">
    <property type="entry name" value="SUI1"/>
    <property type="match status" value="1"/>
</dbReference>
<evidence type="ECO:0000259" key="5">
    <source>
        <dbReference type="PROSITE" id="PS50296"/>
    </source>
</evidence>
<keyword evidence="7" id="KW-1185">Reference proteome</keyword>
<dbReference type="Gene3D" id="3.30.780.10">
    <property type="entry name" value="SUI1-like domain"/>
    <property type="match status" value="1"/>
</dbReference>
<keyword evidence="2" id="KW-0810">Translation regulation</keyword>
<dbReference type="PANTHER" id="PTHR12789:SF0">
    <property type="entry name" value="DENSITY-REGULATED PROTEIN"/>
    <property type="match status" value="1"/>
</dbReference>
<protein>
    <submittedName>
        <fullName evidence="6">Translation initiation factor 1</fullName>
    </submittedName>
</protein>
<dbReference type="CDD" id="cd11567">
    <property type="entry name" value="YciH_like"/>
    <property type="match status" value="1"/>
</dbReference>
<keyword evidence="6" id="KW-0396">Initiation factor</keyword>
<comment type="caution">
    <text evidence="6">The sequence shown here is derived from an EMBL/GenBank/DDBJ whole genome shotgun (WGS) entry which is preliminary data.</text>
</comment>
<evidence type="ECO:0000256" key="2">
    <source>
        <dbReference type="ARBA" id="ARBA00022845"/>
    </source>
</evidence>
<dbReference type="GO" id="GO:0006417">
    <property type="term" value="P:regulation of translation"/>
    <property type="evidence" value="ECO:0007669"/>
    <property type="project" value="UniProtKB-KW"/>
</dbReference>
<dbReference type="InterPro" id="IPR050318">
    <property type="entry name" value="DENR/SUI1_TIF"/>
</dbReference>
<dbReference type="SUPFAM" id="SSF55159">
    <property type="entry name" value="eIF1-like"/>
    <property type="match status" value="1"/>
</dbReference>
<gene>
    <name evidence="6" type="ORF">CLV84_1688</name>
</gene>
<dbReference type="RefSeq" id="WP_245911418.1">
    <property type="nucleotide sequence ID" value="NZ_PTJC01000005.1"/>
</dbReference>
<proteinExistence type="inferred from homology"/>
<keyword evidence="3" id="KW-0648">Protein biosynthesis</keyword>
<feature type="region of interest" description="Disordered" evidence="4">
    <location>
        <begin position="1"/>
        <end position="49"/>
    </location>
</feature>
<reference evidence="6 7" key="1">
    <citation type="submission" date="2018-02" db="EMBL/GenBank/DDBJ databases">
        <title>Genomic Encyclopedia of Archaeal and Bacterial Type Strains, Phase II (KMG-II): from individual species to whole genera.</title>
        <authorList>
            <person name="Goeker M."/>
        </authorList>
    </citation>
    <scope>NUCLEOTIDE SEQUENCE [LARGE SCALE GENOMIC DNA]</scope>
    <source>
        <strain evidence="6 7">DSM 29526</strain>
    </source>
</reference>
<dbReference type="PANTHER" id="PTHR12789">
    <property type="entry name" value="DENSITY-REGULATED PROTEIN HOMOLOG"/>
    <property type="match status" value="1"/>
</dbReference>
<name>A0A2S6IB26_9BACT</name>
<evidence type="ECO:0000313" key="7">
    <source>
        <dbReference type="Proteomes" id="UP000237662"/>
    </source>
</evidence>
<evidence type="ECO:0000256" key="4">
    <source>
        <dbReference type="SAM" id="MobiDB-lite"/>
    </source>
</evidence>
<evidence type="ECO:0000256" key="3">
    <source>
        <dbReference type="ARBA" id="ARBA00022917"/>
    </source>
</evidence>
<dbReference type="GO" id="GO:0002188">
    <property type="term" value="P:translation reinitiation"/>
    <property type="evidence" value="ECO:0007669"/>
    <property type="project" value="TreeGrafter"/>
</dbReference>
<organism evidence="6 7">
    <name type="scientific">Neolewinella xylanilytica</name>
    <dbReference type="NCBI Taxonomy" id="1514080"/>
    <lineage>
        <taxon>Bacteria</taxon>
        <taxon>Pseudomonadati</taxon>
        <taxon>Bacteroidota</taxon>
        <taxon>Saprospiria</taxon>
        <taxon>Saprospirales</taxon>
        <taxon>Lewinellaceae</taxon>
        <taxon>Neolewinella</taxon>
    </lineage>
</organism>
<sequence length="129" mass="13620">MARKDYTPKQPAATDNPFASLSGLSDLPAGPDEPVPPEEAGAESAGAMKSAPLRVLIDRKQRRGKEATIVTGFEGPEEDLQALGKKLKVACGVGGSVKNGEIIIQGNQRDRVVEELLYLGYTDVKKSGG</sequence>
<dbReference type="AlphaFoldDB" id="A0A2S6IB26"/>
<dbReference type="GO" id="GO:0003729">
    <property type="term" value="F:mRNA binding"/>
    <property type="evidence" value="ECO:0007669"/>
    <property type="project" value="TreeGrafter"/>
</dbReference>